<comment type="subcellular location">
    <subcellularLocation>
        <location evidence="1">Nucleus</location>
    </subcellularLocation>
</comment>
<keyword evidence="4" id="KW-0539">Nucleus</keyword>
<feature type="domain" description="Velvet" evidence="6">
    <location>
        <begin position="24"/>
        <end position="130"/>
    </location>
</feature>
<keyword evidence="2" id="KW-0805">Transcription regulation</keyword>
<gene>
    <name evidence="7" type="ORF">BCR33DRAFT_761123</name>
</gene>
<evidence type="ECO:0000256" key="2">
    <source>
        <dbReference type="ARBA" id="ARBA00023015"/>
    </source>
</evidence>
<evidence type="ECO:0000256" key="1">
    <source>
        <dbReference type="ARBA" id="ARBA00004123"/>
    </source>
</evidence>
<evidence type="ECO:0000256" key="3">
    <source>
        <dbReference type="ARBA" id="ARBA00023163"/>
    </source>
</evidence>
<keyword evidence="8" id="KW-1185">Reference proteome</keyword>
<comment type="caution">
    <text evidence="7">The sequence shown here is derived from an EMBL/GenBank/DDBJ whole genome shotgun (WGS) entry which is preliminary data.</text>
</comment>
<dbReference type="PANTHER" id="PTHR33572:SF3">
    <property type="entry name" value="VELVET COMPLEX SUBUNIT B"/>
    <property type="match status" value="1"/>
</dbReference>
<evidence type="ECO:0000313" key="8">
    <source>
        <dbReference type="Proteomes" id="UP000193642"/>
    </source>
</evidence>
<dbReference type="Pfam" id="PF11754">
    <property type="entry name" value="Velvet"/>
    <property type="match status" value="1"/>
</dbReference>
<dbReference type="AlphaFoldDB" id="A0A1Y2D3W3"/>
<dbReference type="Gene3D" id="2.60.40.3960">
    <property type="entry name" value="Velvet domain"/>
    <property type="match status" value="1"/>
</dbReference>
<keyword evidence="3" id="KW-0804">Transcription</keyword>
<dbReference type="PANTHER" id="PTHR33572">
    <property type="entry name" value="SPORE DEVELOPMENT REGULATOR VOSA"/>
    <property type="match status" value="1"/>
</dbReference>
<dbReference type="InterPro" id="IPR038491">
    <property type="entry name" value="Velvet_dom_sf"/>
</dbReference>
<dbReference type="Proteomes" id="UP000193642">
    <property type="component" value="Unassembled WGS sequence"/>
</dbReference>
<dbReference type="OrthoDB" id="2136817at2759"/>
<dbReference type="EMBL" id="MCGO01000001">
    <property type="protein sequence ID" value="ORY53806.1"/>
    <property type="molecule type" value="Genomic_DNA"/>
</dbReference>
<evidence type="ECO:0000259" key="6">
    <source>
        <dbReference type="PROSITE" id="PS51821"/>
    </source>
</evidence>
<proteinExistence type="predicted"/>
<organism evidence="7 8">
    <name type="scientific">Rhizoclosmatium globosum</name>
    <dbReference type="NCBI Taxonomy" id="329046"/>
    <lineage>
        <taxon>Eukaryota</taxon>
        <taxon>Fungi</taxon>
        <taxon>Fungi incertae sedis</taxon>
        <taxon>Chytridiomycota</taxon>
        <taxon>Chytridiomycota incertae sedis</taxon>
        <taxon>Chytridiomycetes</taxon>
        <taxon>Chytridiales</taxon>
        <taxon>Chytriomycetaceae</taxon>
        <taxon>Rhizoclosmatium</taxon>
    </lineage>
</organism>
<evidence type="ECO:0000256" key="4">
    <source>
        <dbReference type="ARBA" id="ARBA00023242"/>
    </source>
</evidence>
<reference evidence="7 8" key="1">
    <citation type="submission" date="2016-07" db="EMBL/GenBank/DDBJ databases">
        <title>Pervasive Adenine N6-methylation of Active Genes in Fungi.</title>
        <authorList>
            <consortium name="DOE Joint Genome Institute"/>
            <person name="Mondo S.J."/>
            <person name="Dannebaum R.O."/>
            <person name="Kuo R.C."/>
            <person name="Labutti K."/>
            <person name="Haridas S."/>
            <person name="Kuo A."/>
            <person name="Salamov A."/>
            <person name="Ahrendt S.R."/>
            <person name="Lipzen A."/>
            <person name="Sullivan W."/>
            <person name="Andreopoulos W.B."/>
            <person name="Clum A."/>
            <person name="Lindquist E."/>
            <person name="Daum C."/>
            <person name="Ramamoorthy G.K."/>
            <person name="Gryganskyi A."/>
            <person name="Culley D."/>
            <person name="Magnuson J.K."/>
            <person name="James T.Y."/>
            <person name="O'Malley M.A."/>
            <person name="Stajich J.E."/>
            <person name="Spatafora J.W."/>
            <person name="Visel A."/>
            <person name="Grigoriev I.V."/>
        </authorList>
    </citation>
    <scope>NUCLEOTIDE SEQUENCE [LARGE SCALE GENOMIC DNA]</scope>
    <source>
        <strain evidence="7 8">JEL800</strain>
    </source>
</reference>
<feature type="compositionally biased region" description="Polar residues" evidence="5">
    <location>
        <begin position="9"/>
        <end position="20"/>
    </location>
</feature>
<dbReference type="PROSITE" id="PS51821">
    <property type="entry name" value="VELVET"/>
    <property type="match status" value="1"/>
</dbReference>
<feature type="region of interest" description="Disordered" evidence="5">
    <location>
        <begin position="1"/>
        <end position="22"/>
    </location>
</feature>
<dbReference type="InterPro" id="IPR037525">
    <property type="entry name" value="Velvet_dom"/>
</dbReference>
<dbReference type="InterPro" id="IPR021740">
    <property type="entry name" value="Velvet"/>
</dbReference>
<sequence length="130" mass="14592">MNEPYHTEPLTSRLCTNNEGPTKRLTPEDIKLEIIQQPEKARVCGFSVMDRRPIFPPPVIKLTGNLDILEDSSSLVMFASLWSRDLQQCVSYSHKAAPAFSSTLLDREDCGREGLVSSEGQRNLSRKSIV</sequence>
<evidence type="ECO:0000256" key="5">
    <source>
        <dbReference type="SAM" id="MobiDB-lite"/>
    </source>
</evidence>
<evidence type="ECO:0000313" key="7">
    <source>
        <dbReference type="EMBL" id="ORY53806.1"/>
    </source>
</evidence>
<protein>
    <recommendedName>
        <fullName evidence="6">Velvet domain-containing protein</fullName>
    </recommendedName>
</protein>
<accession>A0A1Y2D3W3</accession>
<dbReference type="GO" id="GO:0005634">
    <property type="term" value="C:nucleus"/>
    <property type="evidence" value="ECO:0007669"/>
    <property type="project" value="UniProtKB-SubCell"/>
</dbReference>
<name>A0A1Y2D3W3_9FUNG</name>